<dbReference type="InterPro" id="IPR050822">
    <property type="entry name" value="Cerebellin_Synaptic_Org"/>
</dbReference>
<keyword evidence="2" id="KW-0964">Secreted</keyword>
<dbReference type="AlphaFoldDB" id="V9HX25"/>
<comment type="subcellular location">
    <subcellularLocation>
        <location evidence="1">Secreted</location>
    </subcellularLocation>
</comment>
<dbReference type="Gene3D" id="2.60.120.40">
    <property type="match status" value="1"/>
</dbReference>
<dbReference type="PANTHER" id="PTHR22923:SF50">
    <property type="entry name" value="CEREBELLIN-2"/>
    <property type="match status" value="1"/>
</dbReference>
<keyword evidence="3 4" id="KW-0732">Signal</keyword>
<evidence type="ECO:0000256" key="4">
    <source>
        <dbReference type="SAM" id="SignalP"/>
    </source>
</evidence>
<accession>V9HX25</accession>
<dbReference type="PANTHER" id="PTHR22923">
    <property type="entry name" value="CEREBELLIN-RELATED"/>
    <property type="match status" value="1"/>
</dbReference>
<feature type="chain" id="PRO_5012542588" evidence="4">
    <location>
        <begin position="16"/>
        <end position="216"/>
    </location>
</feature>
<evidence type="ECO:0000256" key="1">
    <source>
        <dbReference type="ARBA" id="ARBA00004613"/>
    </source>
</evidence>
<evidence type="ECO:0000256" key="2">
    <source>
        <dbReference type="ARBA" id="ARBA00022525"/>
    </source>
</evidence>
<feature type="domain" description="C1q" evidence="5">
    <location>
        <begin position="78"/>
        <end position="216"/>
    </location>
</feature>
<reference evidence="6" key="1">
    <citation type="submission" date="2010-02" db="EMBL/GenBank/DDBJ databases">
        <title>Identification of genes differentially expressed by hemocytes from two populations of Ostrea edulis during an in vitro infection with parasites Bonamia ostreae.</title>
        <authorList>
            <person name="Morga B."/>
            <person name="Arzul I."/>
            <person name="Faury N."/>
            <person name="Renault T."/>
        </authorList>
    </citation>
    <scope>NUCLEOTIDE SEQUENCE</scope>
</reference>
<dbReference type="EMBL" id="GU814271">
    <property type="protein sequence ID" value="ADG85254.1"/>
    <property type="molecule type" value="mRNA"/>
</dbReference>
<evidence type="ECO:0000256" key="3">
    <source>
        <dbReference type="ARBA" id="ARBA00022729"/>
    </source>
</evidence>
<proteinExistence type="evidence at transcript level"/>
<dbReference type="PRINTS" id="PR00007">
    <property type="entry name" value="COMPLEMNTC1Q"/>
</dbReference>
<dbReference type="InterPro" id="IPR008983">
    <property type="entry name" value="Tumour_necrosis_fac-like_dom"/>
</dbReference>
<protein>
    <submittedName>
        <fullName evidence="6">Complement component 1</fullName>
    </submittedName>
</protein>
<dbReference type="SUPFAM" id="SSF49842">
    <property type="entry name" value="TNF-like"/>
    <property type="match status" value="1"/>
</dbReference>
<dbReference type="GO" id="GO:0099558">
    <property type="term" value="P:maintenance of synapse structure"/>
    <property type="evidence" value="ECO:0007669"/>
    <property type="project" value="TreeGrafter"/>
</dbReference>
<dbReference type="InterPro" id="IPR001073">
    <property type="entry name" value="C1q_dom"/>
</dbReference>
<sequence length="216" mass="23462">MFVLLPFLCAAVSLAELTTLHKGRNLTSMEERLSYLEKTIVRRINATERVLGQLLTGRDDADISALNVLALRSGMLASPSEPVLFSAYKSSSTSGISSKVTIRFDKTYINLGNHYHTEDGIFIAPKTGVYLFHWTIATGGSAFSSQLMVGGTVRASNLVPYPGGADSSSAMVILNISEEDHVWIQLYGSSEHVYGGRNSEGNHYQSTFSGILVHTP</sequence>
<evidence type="ECO:0000313" key="6">
    <source>
        <dbReference type="EMBL" id="ADG85254.1"/>
    </source>
</evidence>
<dbReference type="GO" id="GO:0045202">
    <property type="term" value="C:synapse"/>
    <property type="evidence" value="ECO:0007669"/>
    <property type="project" value="TreeGrafter"/>
</dbReference>
<organism evidence="6">
    <name type="scientific">Ostrea edulis</name>
    <name type="common">Native oyster</name>
    <name type="synonym">European flat oyster</name>
    <dbReference type="NCBI Taxonomy" id="37623"/>
    <lineage>
        <taxon>Eukaryota</taxon>
        <taxon>Metazoa</taxon>
        <taxon>Spiralia</taxon>
        <taxon>Lophotrochozoa</taxon>
        <taxon>Mollusca</taxon>
        <taxon>Bivalvia</taxon>
        <taxon>Autobranchia</taxon>
        <taxon>Pteriomorphia</taxon>
        <taxon>Ostreida</taxon>
        <taxon>Ostreoidea</taxon>
        <taxon>Ostreidae</taxon>
        <taxon>Ostrea</taxon>
    </lineage>
</organism>
<feature type="signal peptide" evidence="4">
    <location>
        <begin position="1"/>
        <end position="15"/>
    </location>
</feature>
<dbReference type="SMART" id="SM00110">
    <property type="entry name" value="C1Q"/>
    <property type="match status" value="1"/>
</dbReference>
<evidence type="ECO:0000259" key="5">
    <source>
        <dbReference type="PROSITE" id="PS50871"/>
    </source>
</evidence>
<dbReference type="Pfam" id="PF00386">
    <property type="entry name" value="C1q"/>
    <property type="match status" value="1"/>
</dbReference>
<name>V9HX25_OSTED</name>
<dbReference type="PROSITE" id="PS50871">
    <property type="entry name" value="C1Q"/>
    <property type="match status" value="1"/>
</dbReference>
<dbReference type="GO" id="GO:0005576">
    <property type="term" value="C:extracellular region"/>
    <property type="evidence" value="ECO:0007669"/>
    <property type="project" value="UniProtKB-SubCell"/>
</dbReference>